<organism evidence="1 2">
    <name type="scientific">Clostridium sardiniense</name>
    <name type="common">Clostridium absonum</name>
    <dbReference type="NCBI Taxonomy" id="29369"/>
    <lineage>
        <taxon>Bacteria</taxon>
        <taxon>Bacillati</taxon>
        <taxon>Bacillota</taxon>
        <taxon>Clostridia</taxon>
        <taxon>Eubacteriales</taxon>
        <taxon>Clostridiaceae</taxon>
        <taxon>Clostridium</taxon>
    </lineage>
</organism>
<proteinExistence type="predicted"/>
<dbReference type="RefSeq" id="WP_221862210.1">
    <property type="nucleotide sequence ID" value="NZ_JAIKTU010000016.1"/>
</dbReference>
<dbReference type="EMBL" id="JAIKTU010000016">
    <property type="protein sequence ID" value="MBY0757037.1"/>
    <property type="molecule type" value="Genomic_DNA"/>
</dbReference>
<sequence length="67" mass="7621">MSDDDKYIDAVVKTLKIISCLLNLETIVLGGEKFRLNLKDKIIKGYNDQLNIKTNIVIDVKHDNTTD</sequence>
<accession>A0ABS7L2W7</accession>
<evidence type="ECO:0000313" key="1">
    <source>
        <dbReference type="EMBL" id="MBY0757037.1"/>
    </source>
</evidence>
<keyword evidence="2" id="KW-1185">Reference proteome</keyword>
<gene>
    <name evidence="1" type="ORF">K5V21_16460</name>
</gene>
<dbReference type="Proteomes" id="UP001299068">
    <property type="component" value="Unassembled WGS sequence"/>
</dbReference>
<evidence type="ECO:0000313" key="2">
    <source>
        <dbReference type="Proteomes" id="UP001299068"/>
    </source>
</evidence>
<name>A0ABS7L2W7_CLOSR</name>
<comment type="caution">
    <text evidence="1">The sequence shown here is derived from an EMBL/GenBank/DDBJ whole genome shotgun (WGS) entry which is preliminary data.</text>
</comment>
<protein>
    <submittedName>
        <fullName evidence="1">Uncharacterized protein</fullName>
    </submittedName>
</protein>
<reference evidence="1 2" key="1">
    <citation type="journal article" date="2021" name="Cell Host Microbe">
        <title>in vivo commensal control of Clostridioides difficile virulence.</title>
        <authorList>
            <person name="Girinathan B.P."/>
            <person name="Dibenedetto N."/>
            <person name="Worley J.N."/>
            <person name="Peltier J."/>
            <person name="Arrieta-Ortiz M.L."/>
            <person name="Rupa Christinal Immanuel S."/>
            <person name="Lavin R."/>
            <person name="Delaney M.L."/>
            <person name="Cummins C."/>
            <person name="Hoffmann M."/>
            <person name="Luo Y."/>
            <person name="Gonzalez-Escalona N."/>
            <person name="Allard M."/>
            <person name="Onderdonk A.B."/>
            <person name="Gerber G.K."/>
            <person name="Sonenshein A.L."/>
            <person name="Baliga N."/>
            <person name="Dupuy B."/>
            <person name="Bry L."/>
        </authorList>
    </citation>
    <scope>NUCLEOTIDE SEQUENCE [LARGE SCALE GENOMIC DNA]</scope>
    <source>
        <strain evidence="1 2">DSM 599</strain>
    </source>
</reference>